<keyword evidence="3" id="KW-1185">Reference proteome</keyword>
<organism evidence="2 3">
    <name type="scientific">Sinanodonta woodiana</name>
    <name type="common">Chinese pond mussel</name>
    <name type="synonym">Anodonta woodiana</name>
    <dbReference type="NCBI Taxonomy" id="1069815"/>
    <lineage>
        <taxon>Eukaryota</taxon>
        <taxon>Metazoa</taxon>
        <taxon>Spiralia</taxon>
        <taxon>Lophotrochozoa</taxon>
        <taxon>Mollusca</taxon>
        <taxon>Bivalvia</taxon>
        <taxon>Autobranchia</taxon>
        <taxon>Heteroconchia</taxon>
        <taxon>Palaeoheterodonta</taxon>
        <taxon>Unionida</taxon>
        <taxon>Unionoidea</taxon>
        <taxon>Unionidae</taxon>
        <taxon>Unioninae</taxon>
        <taxon>Sinanodonta</taxon>
    </lineage>
</organism>
<evidence type="ECO:0000313" key="2">
    <source>
        <dbReference type="EMBL" id="KAL3856963.1"/>
    </source>
</evidence>
<dbReference type="AlphaFoldDB" id="A0ABD3V8T1"/>
<feature type="chain" id="PRO_5044807335" description="Melanin-concentrating hormone" evidence="1">
    <location>
        <begin position="22"/>
        <end position="119"/>
    </location>
</feature>
<protein>
    <recommendedName>
        <fullName evidence="4">Melanin-concentrating hormone</fullName>
    </recommendedName>
</protein>
<evidence type="ECO:0000313" key="3">
    <source>
        <dbReference type="Proteomes" id="UP001634394"/>
    </source>
</evidence>
<feature type="signal peptide" evidence="1">
    <location>
        <begin position="1"/>
        <end position="21"/>
    </location>
</feature>
<gene>
    <name evidence="2" type="ORF">ACJMK2_011669</name>
</gene>
<dbReference type="EMBL" id="JBJQND010000013">
    <property type="protein sequence ID" value="KAL3856963.1"/>
    <property type="molecule type" value="Genomic_DNA"/>
</dbReference>
<name>A0ABD3V8T1_SINWO</name>
<comment type="caution">
    <text evidence="2">The sequence shown here is derived from an EMBL/GenBank/DDBJ whole genome shotgun (WGS) entry which is preliminary data.</text>
</comment>
<evidence type="ECO:0008006" key="4">
    <source>
        <dbReference type="Google" id="ProtNLM"/>
    </source>
</evidence>
<dbReference type="Proteomes" id="UP001634394">
    <property type="component" value="Unassembled WGS sequence"/>
</dbReference>
<evidence type="ECO:0000256" key="1">
    <source>
        <dbReference type="SAM" id="SignalP"/>
    </source>
</evidence>
<sequence length="119" mass="13547">MELKIVSILGTIIVLLHVSEARPRLIDFPELDDNQEEIMAADNGPRYLNPIDLLAFKDMLRYNMTNLEEVGKINKELLVPESATTPDNRVKRSSSYKTLCLFHSGTVISLVPCWKFGRK</sequence>
<reference evidence="2 3" key="1">
    <citation type="submission" date="2024-11" db="EMBL/GenBank/DDBJ databases">
        <title>Chromosome-level genome assembly of the freshwater bivalve Anodonta woodiana.</title>
        <authorList>
            <person name="Chen X."/>
        </authorList>
    </citation>
    <scope>NUCLEOTIDE SEQUENCE [LARGE SCALE GENOMIC DNA]</scope>
    <source>
        <strain evidence="2">MN2024</strain>
        <tissue evidence="2">Gills</tissue>
    </source>
</reference>
<accession>A0ABD3V8T1</accession>
<proteinExistence type="predicted"/>
<keyword evidence="1" id="KW-0732">Signal</keyword>